<sequence>MIVSVLNLIFIIFVSYFAYYMDYINTQNIPVLIVLALILLINIFAFFAYFIKKRKMNLENEVLYDLLKTLNINTIQPTKIENYKALIEEIQKIKQKNISTHTHNQYLNNEFFKVIFTLKNIDKVLSFLNPSNTTEIASLIKQYNSSYIQTLAELCKYTHYYKTHYNDYAQDEGLQFDNAKVAILNNDSLENFILSNYLNQYNIKSFICSNATDFSTYDCVIVDESMLTNAKENYIILGNKNNDNYLKRPFDRLMLKNLLDNILKDKTIKANKENIKNDVLIFLDNDIQSSHLLHIVNKSASICAKVNSISAFLEEVKNNYKIIIVGYLSILYDFDNIKNVLNNIKLKEPNTFIIIFSPDSIKRNVDFADLIIKDATQPQLIEVIKKHL</sequence>
<keyword evidence="3" id="KW-1185">Reference proteome</keyword>
<accession>A0ABS7WS39</accession>
<keyword evidence="1" id="KW-1133">Transmembrane helix</keyword>
<reference evidence="2 3" key="1">
    <citation type="submission" date="2020-07" db="EMBL/GenBank/DDBJ databases">
        <title>Transfer of Campylobacter canadensis to the novel genus Avispirillum gen. nov., that also includes two novel species recovered from migratory waterfowl: Avispirillum anseris sp. nov. and Avispirillum brantae sp. nov.</title>
        <authorList>
            <person name="Miller W.G."/>
            <person name="Chapman M.H."/>
            <person name="Yee E."/>
            <person name="Inglis G.D."/>
        </authorList>
    </citation>
    <scope>NUCLEOTIDE SEQUENCE [LARGE SCALE GENOMIC DNA]</scope>
    <source>
        <strain evidence="2 3">L283</strain>
    </source>
</reference>
<evidence type="ECO:0000256" key="1">
    <source>
        <dbReference type="SAM" id="Phobius"/>
    </source>
</evidence>
<gene>
    <name evidence="2" type="ORF">AVCANL283_05595</name>
</gene>
<dbReference type="Proteomes" id="UP000786183">
    <property type="component" value="Unassembled WGS sequence"/>
</dbReference>
<proteinExistence type="predicted"/>
<keyword evidence="1" id="KW-0472">Membrane</keyword>
<organism evidence="2 3">
    <name type="scientific">Campylobacter canadensis</name>
    <dbReference type="NCBI Taxonomy" id="449520"/>
    <lineage>
        <taxon>Bacteria</taxon>
        <taxon>Pseudomonadati</taxon>
        <taxon>Campylobacterota</taxon>
        <taxon>Epsilonproteobacteria</taxon>
        <taxon>Campylobacterales</taxon>
        <taxon>Campylobacteraceae</taxon>
        <taxon>Campylobacter</taxon>
    </lineage>
</organism>
<comment type="caution">
    <text evidence="2">The sequence shown here is derived from an EMBL/GenBank/DDBJ whole genome shotgun (WGS) entry which is preliminary data.</text>
</comment>
<feature type="transmembrane region" description="Helical" evidence="1">
    <location>
        <begin position="29"/>
        <end position="51"/>
    </location>
</feature>
<keyword evidence="1" id="KW-0812">Transmembrane</keyword>
<name>A0ABS7WS39_9BACT</name>
<feature type="transmembrane region" description="Helical" evidence="1">
    <location>
        <begin position="5"/>
        <end position="23"/>
    </location>
</feature>
<protein>
    <submittedName>
        <fullName evidence="2">Uncharacterized protein</fullName>
    </submittedName>
</protein>
<dbReference type="RefSeq" id="WP_224325378.1">
    <property type="nucleotide sequence ID" value="NZ_JACGBB010000010.1"/>
</dbReference>
<dbReference type="EMBL" id="JACGBB010000010">
    <property type="protein sequence ID" value="MBZ7987571.1"/>
    <property type="molecule type" value="Genomic_DNA"/>
</dbReference>
<evidence type="ECO:0000313" key="3">
    <source>
        <dbReference type="Proteomes" id="UP000786183"/>
    </source>
</evidence>
<evidence type="ECO:0000313" key="2">
    <source>
        <dbReference type="EMBL" id="MBZ7987571.1"/>
    </source>
</evidence>